<keyword evidence="3" id="KW-0694">RNA-binding</keyword>
<feature type="region of interest" description="Disordered" evidence="5">
    <location>
        <begin position="1"/>
        <end position="182"/>
    </location>
</feature>
<dbReference type="InterPro" id="IPR052645">
    <property type="entry name" value="Pumilio_domain_protein"/>
</dbReference>
<organism evidence="8 9">
    <name type="scientific">Westerdykella ornata</name>
    <dbReference type="NCBI Taxonomy" id="318751"/>
    <lineage>
        <taxon>Eukaryota</taxon>
        <taxon>Fungi</taxon>
        <taxon>Dikarya</taxon>
        <taxon>Ascomycota</taxon>
        <taxon>Pezizomycotina</taxon>
        <taxon>Dothideomycetes</taxon>
        <taxon>Pleosporomycetidae</taxon>
        <taxon>Pleosporales</taxon>
        <taxon>Sporormiaceae</taxon>
        <taxon>Westerdykella</taxon>
    </lineage>
</organism>
<dbReference type="PROSITE" id="PS50303">
    <property type="entry name" value="PUM_HD"/>
    <property type="match status" value="1"/>
</dbReference>
<dbReference type="AlphaFoldDB" id="A0A6A6JK39"/>
<dbReference type="OrthoDB" id="2017782at2759"/>
<comment type="function">
    <text evidence="2">RNA-binding nucleolar protein required for pre-rRNA processing. Involved in production of 18S rRNA and assembly of small ribosomal subunit.</text>
</comment>
<feature type="region of interest" description="Disordered" evidence="5">
    <location>
        <begin position="523"/>
        <end position="575"/>
    </location>
</feature>
<dbReference type="InterPro" id="IPR035979">
    <property type="entry name" value="RBD_domain_sf"/>
</dbReference>
<feature type="compositionally biased region" description="Low complexity" evidence="5">
    <location>
        <begin position="26"/>
        <end position="35"/>
    </location>
</feature>
<evidence type="ECO:0000256" key="5">
    <source>
        <dbReference type="SAM" id="MobiDB-lite"/>
    </source>
</evidence>
<dbReference type="PANTHER" id="PTHR47093">
    <property type="entry name" value="PROTEIN JSN1-RELATED"/>
    <property type="match status" value="1"/>
</dbReference>
<dbReference type="InterPro" id="IPR033133">
    <property type="entry name" value="PUM-HD"/>
</dbReference>
<dbReference type="PROSITE" id="PS50302">
    <property type="entry name" value="PUM"/>
    <property type="match status" value="3"/>
</dbReference>
<evidence type="ECO:0000259" key="6">
    <source>
        <dbReference type="PROSITE" id="PS50102"/>
    </source>
</evidence>
<feature type="compositionally biased region" description="Low complexity" evidence="5">
    <location>
        <begin position="965"/>
        <end position="976"/>
    </location>
</feature>
<gene>
    <name evidence="8" type="ORF">EI97DRAFT_305924</name>
</gene>
<feature type="region of interest" description="Disordered" evidence="5">
    <location>
        <begin position="198"/>
        <end position="230"/>
    </location>
</feature>
<evidence type="ECO:0000256" key="1">
    <source>
        <dbReference type="ARBA" id="ARBA00022737"/>
    </source>
</evidence>
<dbReference type="GO" id="GO:0003723">
    <property type="term" value="F:RNA binding"/>
    <property type="evidence" value="ECO:0007669"/>
    <property type="project" value="UniProtKB-UniRule"/>
</dbReference>
<keyword evidence="9" id="KW-1185">Reference proteome</keyword>
<feature type="compositionally biased region" description="Basic and acidic residues" evidence="5">
    <location>
        <begin position="1"/>
        <end position="13"/>
    </location>
</feature>
<dbReference type="InterPro" id="IPR001313">
    <property type="entry name" value="Pumilio_RNA-bd_rpt"/>
</dbReference>
<feature type="compositionally biased region" description="Low complexity" evidence="5">
    <location>
        <begin position="250"/>
        <end position="259"/>
    </location>
</feature>
<keyword evidence="1" id="KW-0677">Repeat</keyword>
<dbReference type="InterPro" id="IPR012677">
    <property type="entry name" value="Nucleotide-bd_a/b_plait_sf"/>
</dbReference>
<dbReference type="SUPFAM" id="SSF54928">
    <property type="entry name" value="RNA-binding domain, RBD"/>
    <property type="match status" value="1"/>
</dbReference>
<feature type="repeat" description="Pumilio" evidence="4">
    <location>
        <begin position="694"/>
        <end position="731"/>
    </location>
</feature>
<reference evidence="8" key="1">
    <citation type="journal article" date="2020" name="Stud. Mycol.">
        <title>101 Dothideomycetes genomes: a test case for predicting lifestyles and emergence of pathogens.</title>
        <authorList>
            <person name="Haridas S."/>
            <person name="Albert R."/>
            <person name="Binder M."/>
            <person name="Bloem J."/>
            <person name="Labutti K."/>
            <person name="Salamov A."/>
            <person name="Andreopoulos B."/>
            <person name="Baker S."/>
            <person name="Barry K."/>
            <person name="Bills G."/>
            <person name="Bluhm B."/>
            <person name="Cannon C."/>
            <person name="Castanera R."/>
            <person name="Culley D."/>
            <person name="Daum C."/>
            <person name="Ezra D."/>
            <person name="Gonzalez J."/>
            <person name="Henrissat B."/>
            <person name="Kuo A."/>
            <person name="Liang C."/>
            <person name="Lipzen A."/>
            <person name="Lutzoni F."/>
            <person name="Magnuson J."/>
            <person name="Mondo S."/>
            <person name="Nolan M."/>
            <person name="Ohm R."/>
            <person name="Pangilinan J."/>
            <person name="Park H.-J."/>
            <person name="Ramirez L."/>
            <person name="Alfaro M."/>
            <person name="Sun H."/>
            <person name="Tritt A."/>
            <person name="Yoshinaga Y."/>
            <person name="Zwiers L.-H."/>
            <person name="Turgeon B."/>
            <person name="Goodwin S."/>
            <person name="Spatafora J."/>
            <person name="Crous P."/>
            <person name="Grigoriev I."/>
        </authorList>
    </citation>
    <scope>NUCLEOTIDE SEQUENCE</scope>
    <source>
        <strain evidence="8">CBS 379.55</strain>
    </source>
</reference>
<accession>A0A6A6JK39</accession>
<dbReference type="SUPFAM" id="SSF48371">
    <property type="entry name" value="ARM repeat"/>
    <property type="match status" value="1"/>
</dbReference>
<feature type="repeat" description="Pumilio" evidence="4">
    <location>
        <begin position="844"/>
        <end position="880"/>
    </location>
</feature>
<dbReference type="PANTHER" id="PTHR47093:SF1">
    <property type="entry name" value="PROTEIN JSN1-RELATED"/>
    <property type="match status" value="1"/>
</dbReference>
<dbReference type="FunFam" id="1.25.10.10:FF:000167">
    <property type="entry name" value="RNA binding protein Jsn1"/>
    <property type="match status" value="1"/>
</dbReference>
<dbReference type="RefSeq" id="XP_033654549.1">
    <property type="nucleotide sequence ID" value="XM_033794566.1"/>
</dbReference>
<dbReference type="InterPro" id="IPR000504">
    <property type="entry name" value="RRM_dom"/>
</dbReference>
<evidence type="ECO:0000259" key="7">
    <source>
        <dbReference type="PROSITE" id="PS50303"/>
    </source>
</evidence>
<dbReference type="Gene3D" id="1.25.10.10">
    <property type="entry name" value="Leucine-rich Repeat Variant"/>
    <property type="match status" value="1"/>
</dbReference>
<feature type="repeat" description="Pumilio" evidence="4">
    <location>
        <begin position="658"/>
        <end position="693"/>
    </location>
</feature>
<dbReference type="PROSITE" id="PS50102">
    <property type="entry name" value="RRM"/>
    <property type="match status" value="1"/>
</dbReference>
<evidence type="ECO:0000256" key="2">
    <source>
        <dbReference type="ARBA" id="ARBA00024893"/>
    </source>
</evidence>
<feature type="domain" description="RRM" evidence="6">
    <location>
        <begin position="449"/>
        <end position="523"/>
    </location>
</feature>
<feature type="domain" description="PUM-HD" evidence="7">
    <location>
        <begin position="596"/>
        <end position="952"/>
    </location>
</feature>
<dbReference type="GO" id="GO:0000288">
    <property type="term" value="P:nuclear-transcribed mRNA catabolic process, deadenylation-dependent decay"/>
    <property type="evidence" value="ECO:0007669"/>
    <property type="project" value="TreeGrafter"/>
</dbReference>
<dbReference type="InterPro" id="IPR016024">
    <property type="entry name" value="ARM-type_fold"/>
</dbReference>
<evidence type="ECO:0000256" key="3">
    <source>
        <dbReference type="PROSITE-ProRule" id="PRU00176"/>
    </source>
</evidence>
<evidence type="ECO:0008006" key="10">
    <source>
        <dbReference type="Google" id="ProtNLM"/>
    </source>
</evidence>
<feature type="compositionally biased region" description="Low complexity" evidence="5">
    <location>
        <begin position="154"/>
        <end position="173"/>
    </location>
</feature>
<feature type="compositionally biased region" description="Polar residues" evidence="5">
    <location>
        <begin position="200"/>
        <end position="214"/>
    </location>
</feature>
<feature type="region of interest" description="Disordered" evidence="5">
    <location>
        <begin position="244"/>
        <end position="267"/>
    </location>
</feature>
<evidence type="ECO:0000313" key="9">
    <source>
        <dbReference type="Proteomes" id="UP000800097"/>
    </source>
</evidence>
<feature type="region of interest" description="Disordered" evidence="5">
    <location>
        <begin position="950"/>
        <end position="984"/>
    </location>
</feature>
<proteinExistence type="predicted"/>
<dbReference type="Gene3D" id="3.30.70.330">
    <property type="match status" value="1"/>
</dbReference>
<dbReference type="SMART" id="SM00360">
    <property type="entry name" value="RRM"/>
    <property type="match status" value="1"/>
</dbReference>
<evidence type="ECO:0000313" key="8">
    <source>
        <dbReference type="EMBL" id="KAF2277010.1"/>
    </source>
</evidence>
<name>A0A6A6JK39_WESOR</name>
<protein>
    <recommendedName>
        <fullName evidence="10">ARM repeat-containing protein</fullName>
    </recommendedName>
</protein>
<dbReference type="GeneID" id="54547741"/>
<dbReference type="Pfam" id="PF00806">
    <property type="entry name" value="PUF"/>
    <property type="match status" value="4"/>
</dbReference>
<dbReference type="InterPro" id="IPR011989">
    <property type="entry name" value="ARM-like"/>
</dbReference>
<feature type="compositionally biased region" description="Low complexity" evidence="5">
    <location>
        <begin position="48"/>
        <end position="71"/>
    </location>
</feature>
<evidence type="ECO:0000256" key="4">
    <source>
        <dbReference type="PROSITE-ProRule" id="PRU00317"/>
    </source>
</evidence>
<dbReference type="Pfam" id="PF00076">
    <property type="entry name" value="RRM_1"/>
    <property type="match status" value="1"/>
</dbReference>
<dbReference type="EMBL" id="ML986491">
    <property type="protein sequence ID" value="KAF2277010.1"/>
    <property type="molecule type" value="Genomic_DNA"/>
</dbReference>
<sequence length="1124" mass="120887">MASSSRSDHHINKEYLPQIPSHPPRSGTSSTGTTSPIEPPLSASHRFGLPSPSNAPALSSALANARLGAGSPSHDYGSRLFPKRTRELQAQEGLSPPVWGPPTSGHSTPLRETILESPNAESFPDFNQGMPETLSAPSTGVRRTRAGTLPSRFSSSPASGPGLPSMPSSSLIPKNGRPSPPAIAPYVNRSTELPPIGNATIGTRNLDSASTGTPNRIRAGSMPQRAPFAPSSLGRVMFSGWSNSRDRSSTLHSIQSQSSNGPDSPVNIRDSLADTDASKTLDYLGLVDTPKPGQATIAPSPIEFLLDQRNTTNDLYNSNANRFRSYSVNATQRYGADEDEDRLAAANYSGTLTPSTDPRIIELQEQVRRHNMDVQLFNLAINNGSNRPRARTIGVDSPSHLMRSFHHTPSRLDNSLAAADLPEEVEYQLTEAVHGLNLGDEGSLEGPTKALWLGNIPNSTTDSSLKQIFIQFGPIESTRVLTHKNCGFINFASVESAVQARATYNGKEIFPGAGPVRINFAKPHSATATPGHSGVQPSPSPDPNAKGTGEGAAGAESTLGAQGAPDAGSAALQTPKLTEVRDDILQIVEDLGATAEESKKIAVLVDCAIQYNGYIDEVPPIEEPSHNRVHDAPKLREIRKRIEGNHCPPAEVEEIAMNMLPEIAELSSDYLGNTVVQRLFEQCSESTKIAMFEQIGPHLAKIGMHKNGTWAAQKIIDVARTSPTLQEMIVQALKPYSAALFFDQYGNYVMQGCLKYRPAFTNFVFEAMLARLWDLAQGRFSSRAMRACLESRDAGVTEDQKRMIAAAIAVHSVQLATNSNGALLLTWFLDSCNFPKKRTVLAPRLVPHLVHLATNKVASTTVQKLVNQRHEAEAREVILKALLFSPNDQVLENILRDVSTGAAFIFKVLTTPTFDEKFRAEAYQNVRNVLLRIKAQPNQGYKRLMDEVSLPTRGSGSAHRDHSASRPASSRHSPVPGQAGVNGRPLYPSVANPVYAPIDMQRAGSVDSNGYDLLPLQMAAGPAPVYVPSMAVPANPQQLQYQQMLAGQRGMGYYGPVVGQVAGMEPYRSAPIAAPAFGGIAPLLQSNGLGQGMAPAMGQPPYPYGVYVAPQAPAANGNSRRGRR</sequence>
<dbReference type="Proteomes" id="UP000800097">
    <property type="component" value="Unassembled WGS sequence"/>
</dbReference>
<dbReference type="SMART" id="SM00025">
    <property type="entry name" value="Pumilio"/>
    <property type="match status" value="6"/>
</dbReference>